<dbReference type="InterPro" id="IPR052078">
    <property type="entry name" value="Trehalose_Metab_GTase"/>
</dbReference>
<feature type="domain" description="Glycosyl transferase family 1" evidence="7">
    <location>
        <begin position="421"/>
        <end position="595"/>
    </location>
</feature>
<evidence type="ECO:0000313" key="10">
    <source>
        <dbReference type="Proteomes" id="UP000800092"/>
    </source>
</evidence>
<dbReference type="GO" id="GO:0016757">
    <property type="term" value="F:glycosyltransferase activity"/>
    <property type="evidence" value="ECO:0007669"/>
    <property type="project" value="UniProtKB-KW"/>
</dbReference>
<gene>
    <name evidence="9" type="ORF">EV356DRAFT_440188</name>
</gene>
<dbReference type="Pfam" id="PF21269">
    <property type="entry name" value="TreT_GT1"/>
    <property type="match status" value="1"/>
</dbReference>
<keyword evidence="4" id="KW-0328">Glycosyltransferase</keyword>
<dbReference type="PANTHER" id="PTHR47779:SF1">
    <property type="entry name" value="SYNTHASE (CCG-9), PUTATIVE (AFU_ORTHOLOGUE AFUA_3G12100)-RELATED"/>
    <property type="match status" value="1"/>
</dbReference>
<dbReference type="GO" id="GO:0006006">
    <property type="term" value="P:glucose metabolic process"/>
    <property type="evidence" value="ECO:0007669"/>
    <property type="project" value="UniProtKB-KW"/>
</dbReference>
<evidence type="ECO:0000256" key="3">
    <source>
        <dbReference type="ARBA" id="ARBA00022526"/>
    </source>
</evidence>
<comment type="subunit">
    <text evidence="2">Homodimer.</text>
</comment>
<evidence type="ECO:0000256" key="1">
    <source>
        <dbReference type="ARBA" id="ARBA00009481"/>
    </source>
</evidence>
<dbReference type="InterPro" id="IPR049438">
    <property type="entry name" value="TreT_GT1"/>
</dbReference>
<dbReference type="PANTHER" id="PTHR47779">
    <property type="entry name" value="SYNTHASE (CCG-9), PUTATIVE (AFU_ORTHOLOGUE AFUA_3G12100)-RELATED"/>
    <property type="match status" value="1"/>
</dbReference>
<dbReference type="EMBL" id="ML991775">
    <property type="protein sequence ID" value="KAF2238617.1"/>
    <property type="molecule type" value="Genomic_DNA"/>
</dbReference>
<keyword evidence="5 9" id="KW-0808">Transferase</keyword>
<sequence length="658" mass="74068">MSVSETQDLLVLYLGIAAKEVDNEQIEIAFCVHDGVYSTDFAVDTFRHQSDRDRAQKVADYVVRRIREYEQGQMHKYAGAGITVHTKEISPTLPSRLWLELDIVPMIFEKTVGSENGTGNNEFDVDEEADSMARKCIMYFGPTMQPHIQVGFRNEVEVDSGGTAQLTALEQYEKGVSEKTWNATLKYAKALRKNNIKIAFFSSTPQGGGVALMRHALVRFLRQLGVKVKWYVPRPKPEVFRITKTNHNILQGVADPGERFTDDQARILADWVEQNAKRFWTPKGGPLAPRAFGGADFINVDDPQMPGLATIAKEQDPDRPVTWRSHIQVRSDLVDQKDSPTAYVWQWLYDSIRFADVFISHPVRAFVPNTIDLEKVSYMPATTDWLDGLNKGLSDWDAGHYIRDVNIEGHRRKVPELQYPSRSYIVQIARFDPSKGIPDVIASYATYRRNYVQHLPRDKTPQLVIAGHGSVDDPDATRVLAESLDAMHQSYSDIADDIVALRLGPTDQLLNALMSSAKVALQLSTREGFEVKVSEAIHKGIPMIATNAGGIPLQVEHGKSGFIVEPGDHQAVARYLDLLFRDEKAYARMSNYAKTHVSDEVCTVGNALCWLYLADTMTKGKQGKPKGRWVYDMARQGAGEEFDKEEVRLPRNEELHTV</sequence>
<dbReference type="Proteomes" id="UP000800092">
    <property type="component" value="Unassembled WGS sequence"/>
</dbReference>
<organism evidence="9 10">
    <name type="scientific">Viridothelium virens</name>
    <name type="common">Speckled blister lichen</name>
    <name type="synonym">Trypethelium virens</name>
    <dbReference type="NCBI Taxonomy" id="1048519"/>
    <lineage>
        <taxon>Eukaryota</taxon>
        <taxon>Fungi</taxon>
        <taxon>Dikarya</taxon>
        <taxon>Ascomycota</taxon>
        <taxon>Pezizomycotina</taxon>
        <taxon>Dothideomycetes</taxon>
        <taxon>Dothideomycetes incertae sedis</taxon>
        <taxon>Trypetheliales</taxon>
        <taxon>Trypetheliaceae</taxon>
        <taxon>Viridothelium</taxon>
    </lineage>
</organism>
<evidence type="ECO:0000256" key="4">
    <source>
        <dbReference type="ARBA" id="ARBA00022676"/>
    </source>
</evidence>
<reference evidence="9" key="1">
    <citation type="journal article" date="2020" name="Stud. Mycol.">
        <title>101 Dothideomycetes genomes: a test case for predicting lifestyles and emergence of pathogens.</title>
        <authorList>
            <person name="Haridas S."/>
            <person name="Albert R."/>
            <person name="Binder M."/>
            <person name="Bloem J."/>
            <person name="Labutti K."/>
            <person name="Salamov A."/>
            <person name="Andreopoulos B."/>
            <person name="Baker S."/>
            <person name="Barry K."/>
            <person name="Bills G."/>
            <person name="Bluhm B."/>
            <person name="Cannon C."/>
            <person name="Castanera R."/>
            <person name="Culley D."/>
            <person name="Daum C."/>
            <person name="Ezra D."/>
            <person name="Gonzalez J."/>
            <person name="Henrissat B."/>
            <person name="Kuo A."/>
            <person name="Liang C."/>
            <person name="Lipzen A."/>
            <person name="Lutzoni F."/>
            <person name="Magnuson J."/>
            <person name="Mondo S."/>
            <person name="Nolan M."/>
            <person name="Ohm R."/>
            <person name="Pangilinan J."/>
            <person name="Park H.-J."/>
            <person name="Ramirez L."/>
            <person name="Alfaro M."/>
            <person name="Sun H."/>
            <person name="Tritt A."/>
            <person name="Yoshinaga Y."/>
            <person name="Zwiers L.-H."/>
            <person name="Turgeon B."/>
            <person name="Goodwin S."/>
            <person name="Spatafora J."/>
            <person name="Crous P."/>
            <person name="Grigoriev I."/>
        </authorList>
    </citation>
    <scope>NUCLEOTIDE SEQUENCE</scope>
    <source>
        <strain evidence="9">Tuck. ex Michener</strain>
    </source>
</reference>
<feature type="domain" description="Trehalose synthase N-terminal" evidence="8">
    <location>
        <begin position="201"/>
        <end position="362"/>
    </location>
</feature>
<dbReference type="AlphaFoldDB" id="A0A6A6HKP7"/>
<evidence type="ECO:0000259" key="7">
    <source>
        <dbReference type="Pfam" id="PF00534"/>
    </source>
</evidence>
<evidence type="ECO:0000256" key="2">
    <source>
        <dbReference type="ARBA" id="ARBA00011738"/>
    </source>
</evidence>
<evidence type="ECO:0000256" key="6">
    <source>
        <dbReference type="ARBA" id="ARBA00023277"/>
    </source>
</evidence>
<comment type="similarity">
    <text evidence="1">Belongs to the glycosyltransferase group 1 family. Glycosyltransferase 4 subfamily.</text>
</comment>
<dbReference type="Pfam" id="PF00534">
    <property type="entry name" value="Glycos_transf_1"/>
    <property type="match status" value="1"/>
</dbReference>
<dbReference type="InterPro" id="IPR001296">
    <property type="entry name" value="Glyco_trans_1"/>
</dbReference>
<evidence type="ECO:0000256" key="5">
    <source>
        <dbReference type="ARBA" id="ARBA00022679"/>
    </source>
</evidence>
<keyword evidence="10" id="KW-1185">Reference proteome</keyword>
<evidence type="ECO:0000313" key="9">
    <source>
        <dbReference type="EMBL" id="KAF2238617.1"/>
    </source>
</evidence>
<dbReference type="Gene3D" id="3.40.50.2000">
    <property type="entry name" value="Glycogen Phosphorylase B"/>
    <property type="match status" value="2"/>
</dbReference>
<dbReference type="SUPFAM" id="SSF53756">
    <property type="entry name" value="UDP-Glycosyltransferase/glycogen phosphorylase"/>
    <property type="match status" value="1"/>
</dbReference>
<protein>
    <submittedName>
        <fullName evidence="9">Glycosyltransferase family 4 protein</fullName>
    </submittedName>
</protein>
<keyword evidence="3" id="KW-0313">Glucose metabolism</keyword>
<proteinExistence type="inferred from homology"/>
<evidence type="ECO:0000259" key="8">
    <source>
        <dbReference type="Pfam" id="PF21269"/>
    </source>
</evidence>
<name>A0A6A6HKP7_VIRVR</name>
<dbReference type="OrthoDB" id="937291at2759"/>
<keyword evidence="6" id="KW-0119">Carbohydrate metabolism</keyword>
<accession>A0A6A6HKP7</accession>